<dbReference type="KEGG" id="bcai:K788_0007081"/>
<gene>
    <name evidence="3" type="ORF">K788_0007081</name>
</gene>
<protein>
    <submittedName>
        <fullName evidence="3">Putative oxidoreductase</fullName>
    </submittedName>
</protein>
<dbReference type="Proteomes" id="UP000019146">
    <property type="component" value="Plasmid unnamed"/>
</dbReference>
<evidence type="ECO:0000256" key="1">
    <source>
        <dbReference type="ARBA" id="ARBA00023002"/>
    </source>
</evidence>
<accession>A0A0P0RRK3</accession>
<proteinExistence type="predicted"/>
<organism evidence="3 4">
    <name type="scientific">Paraburkholderia caribensis MBA4</name>
    <dbReference type="NCBI Taxonomy" id="1323664"/>
    <lineage>
        <taxon>Bacteria</taxon>
        <taxon>Pseudomonadati</taxon>
        <taxon>Pseudomonadota</taxon>
        <taxon>Betaproteobacteria</taxon>
        <taxon>Burkholderiales</taxon>
        <taxon>Burkholderiaceae</taxon>
        <taxon>Paraburkholderia</taxon>
    </lineage>
</organism>
<dbReference type="GO" id="GO:0005829">
    <property type="term" value="C:cytosol"/>
    <property type="evidence" value="ECO:0007669"/>
    <property type="project" value="UniProtKB-ARBA"/>
</dbReference>
<dbReference type="GO" id="GO:0016491">
    <property type="term" value="F:oxidoreductase activity"/>
    <property type="evidence" value="ECO:0007669"/>
    <property type="project" value="UniProtKB-KW"/>
</dbReference>
<reference evidence="3 4" key="1">
    <citation type="journal article" date="2014" name="Genome Announc.">
        <title>Draft Genome Sequence of the Haloacid-Degrading Burkholderia caribensis Strain MBA4.</title>
        <authorList>
            <person name="Pan Y."/>
            <person name="Kong K.F."/>
            <person name="Tsang J.S."/>
        </authorList>
    </citation>
    <scope>NUCLEOTIDE SEQUENCE [LARGE SCALE GENOMIC DNA]</scope>
    <source>
        <strain evidence="3 4">MBA4</strain>
        <plasmid evidence="4">Plasmid</plasmid>
    </source>
</reference>
<name>A0A0P0RRK3_9BURK</name>
<dbReference type="InterPro" id="IPR023210">
    <property type="entry name" value="NADP_OxRdtase_dom"/>
</dbReference>
<dbReference type="Pfam" id="PF00248">
    <property type="entry name" value="Aldo_ket_red"/>
    <property type="match status" value="1"/>
</dbReference>
<dbReference type="InterPro" id="IPR050523">
    <property type="entry name" value="AKR_Detox_Biosynth"/>
</dbReference>
<feature type="domain" description="NADP-dependent oxidoreductase" evidence="2">
    <location>
        <begin position="99"/>
        <end position="404"/>
    </location>
</feature>
<dbReference type="EMBL" id="CP012748">
    <property type="protein sequence ID" value="ALL71747.1"/>
    <property type="molecule type" value="Genomic_DNA"/>
</dbReference>
<evidence type="ECO:0000313" key="3">
    <source>
        <dbReference type="EMBL" id="ALL71747.1"/>
    </source>
</evidence>
<dbReference type="AlphaFoldDB" id="A0A0P0RRK3"/>
<dbReference type="PANTHER" id="PTHR43364">
    <property type="entry name" value="NADH-SPECIFIC METHYLGLYOXAL REDUCTASE-RELATED"/>
    <property type="match status" value="1"/>
</dbReference>
<dbReference type="SUPFAM" id="SSF51430">
    <property type="entry name" value="NAD(P)-linked oxidoreductase"/>
    <property type="match status" value="1"/>
</dbReference>
<evidence type="ECO:0000259" key="2">
    <source>
        <dbReference type="Pfam" id="PF00248"/>
    </source>
</evidence>
<geneLocation type="plasmid" evidence="4"/>
<dbReference type="InterPro" id="IPR036812">
    <property type="entry name" value="NAD(P)_OxRdtase_dom_sf"/>
</dbReference>
<keyword evidence="3" id="KW-0614">Plasmid</keyword>
<evidence type="ECO:0000313" key="4">
    <source>
        <dbReference type="Proteomes" id="UP000019146"/>
    </source>
</evidence>
<keyword evidence="1" id="KW-0560">Oxidoreductase</keyword>
<sequence length="415" mass="45915">MARQPLMACGARLDENVAVVIDSLHGNDYRSRGTRGPLFPPGISLFARHATHAPRSFQSACKAGRKQTFVQLRHNRMPNRTENEMDYVKLGRTGLDISPLCLGCMTYGVPERGPHPWTLNEDASRPLIRQALDAGINFFDTANTYSDGTSEEIVGRALKEFARRDEIVLATKVFFPMGNRADAKKPNGSGLSRKAIFQSIDASLSRLGTDYVDLYQIHRWDYATPIEETLEALHDVVKAGKARYIGASSMFAWQFAKALHVAERNGWTRFVTMQNHLNLLYREEEREMLPLCADEGIGVIPWSPLARGRLTRDWDETTGRQQTDTFGNSLYDKTADADRRVIEAVATIAQARGIPRAQVALAWVIGKAGVSAPIIGASKPQHLDDAIAALGVKLTADELASLEAPYVPHDVVGFQ</sequence>
<dbReference type="CDD" id="cd19079">
    <property type="entry name" value="AKR_EcYajO-like"/>
    <property type="match status" value="1"/>
</dbReference>
<dbReference type="FunFam" id="3.20.20.100:FF:000004">
    <property type="entry name" value="Oxidoreductase, aldo/keto reductase"/>
    <property type="match status" value="1"/>
</dbReference>
<dbReference type="Gene3D" id="3.20.20.100">
    <property type="entry name" value="NADP-dependent oxidoreductase domain"/>
    <property type="match status" value="1"/>
</dbReference>
<dbReference type="PANTHER" id="PTHR43364:SF4">
    <property type="entry name" value="NAD(P)-LINKED OXIDOREDUCTASE SUPERFAMILY PROTEIN"/>
    <property type="match status" value="1"/>
</dbReference>